<dbReference type="Pfam" id="PF03358">
    <property type="entry name" value="FMN_red"/>
    <property type="match status" value="1"/>
</dbReference>
<organism evidence="4 5">
    <name type="scientific">Chitinophaga terrae</name>
    <name type="common">ex Kim and Jung 2007</name>
    <dbReference type="NCBI Taxonomy" id="408074"/>
    <lineage>
        <taxon>Bacteria</taxon>
        <taxon>Pseudomonadati</taxon>
        <taxon>Bacteroidota</taxon>
        <taxon>Chitinophagia</taxon>
        <taxon>Chitinophagales</taxon>
        <taxon>Chitinophagaceae</taxon>
        <taxon>Chitinophaga</taxon>
    </lineage>
</organism>
<protein>
    <submittedName>
        <fullName evidence="4">Multimeric flavodoxin WrbA</fullName>
    </submittedName>
</protein>
<keyword evidence="5" id="KW-1185">Reference proteome</keyword>
<proteinExistence type="predicted"/>
<dbReference type="EMBL" id="FNRL01000006">
    <property type="protein sequence ID" value="SEA39603.1"/>
    <property type="molecule type" value="Genomic_DNA"/>
</dbReference>
<dbReference type="Gene3D" id="3.40.50.360">
    <property type="match status" value="1"/>
</dbReference>
<keyword evidence="1" id="KW-0285">Flavoprotein</keyword>
<dbReference type="Proteomes" id="UP000199656">
    <property type="component" value="Unassembled WGS sequence"/>
</dbReference>
<reference evidence="5" key="1">
    <citation type="submission" date="2016-10" db="EMBL/GenBank/DDBJ databases">
        <authorList>
            <person name="Varghese N."/>
            <person name="Submissions S."/>
        </authorList>
    </citation>
    <scope>NUCLEOTIDE SEQUENCE [LARGE SCALE GENOMIC DNA]</scope>
    <source>
        <strain evidence="5">DSM 23920</strain>
    </source>
</reference>
<dbReference type="GO" id="GO:0016491">
    <property type="term" value="F:oxidoreductase activity"/>
    <property type="evidence" value="ECO:0007669"/>
    <property type="project" value="InterPro"/>
</dbReference>
<dbReference type="InterPro" id="IPR051796">
    <property type="entry name" value="ISF_SsuE-like"/>
</dbReference>
<keyword evidence="2" id="KW-0288">FMN</keyword>
<gene>
    <name evidence="4" type="ORF">SAMN05660909_01777</name>
</gene>
<sequence>MNAVTLLGTLKKSGLSNTETLVSFFTRFLKEEGVNNQVIKLVDHNILPGTYLNMGAGDAWPEIYEQIEAANIIIFATPVWWGNQSSELQRVIERLDEVHDQVLAGKPSPLEGKVAGVIITGDSDGSQHIIGNISNFVNALGMSIPPYCTLAVQMKEQAKGSNTTKEELLKKYESEYTKMAKTMANELIKVARINFLTNVNSERS</sequence>
<name>A0A1H4AUM7_9BACT</name>
<dbReference type="PANTHER" id="PTHR43278:SF1">
    <property type="entry name" value="IRON-SULFUR FLAVOPROTEIN MJ1083"/>
    <property type="match status" value="1"/>
</dbReference>
<accession>A0A1H4AUM7</accession>
<dbReference type="OrthoDB" id="8853249at2"/>
<evidence type="ECO:0000313" key="4">
    <source>
        <dbReference type="EMBL" id="SEA39603.1"/>
    </source>
</evidence>
<evidence type="ECO:0000256" key="2">
    <source>
        <dbReference type="ARBA" id="ARBA00022643"/>
    </source>
</evidence>
<dbReference type="PANTHER" id="PTHR43278">
    <property type="entry name" value="NAD(P)H-DEPENDENT FMN-CONTAINING OXIDOREDUCTASE YWQN-RELATED"/>
    <property type="match status" value="1"/>
</dbReference>
<feature type="domain" description="NADPH-dependent FMN reductase-like" evidence="3">
    <location>
        <begin position="1"/>
        <end position="154"/>
    </location>
</feature>
<dbReference type="RefSeq" id="WP_089760743.1">
    <property type="nucleotide sequence ID" value="NZ_BKAT01000009.1"/>
</dbReference>
<evidence type="ECO:0000259" key="3">
    <source>
        <dbReference type="Pfam" id="PF03358"/>
    </source>
</evidence>
<evidence type="ECO:0000313" key="5">
    <source>
        <dbReference type="Proteomes" id="UP000199656"/>
    </source>
</evidence>
<dbReference type="AlphaFoldDB" id="A0A1H4AUM7"/>
<dbReference type="SUPFAM" id="SSF52218">
    <property type="entry name" value="Flavoproteins"/>
    <property type="match status" value="1"/>
</dbReference>
<dbReference type="InterPro" id="IPR029039">
    <property type="entry name" value="Flavoprotein-like_sf"/>
</dbReference>
<evidence type="ECO:0000256" key="1">
    <source>
        <dbReference type="ARBA" id="ARBA00022630"/>
    </source>
</evidence>
<dbReference type="InterPro" id="IPR005025">
    <property type="entry name" value="FMN_Rdtase-like_dom"/>
</dbReference>
<dbReference type="STRING" id="408074.SAMN05660909_01777"/>